<feature type="transmembrane region" description="Helical" evidence="10">
    <location>
        <begin position="378"/>
        <end position="401"/>
    </location>
</feature>
<keyword evidence="9 10" id="KW-0472">Membrane</keyword>
<dbReference type="GO" id="GO:0043682">
    <property type="term" value="F:P-type divalent copper transporter activity"/>
    <property type="evidence" value="ECO:0007669"/>
    <property type="project" value="TreeGrafter"/>
</dbReference>
<dbReference type="InterPro" id="IPR044492">
    <property type="entry name" value="P_typ_ATPase_HD_dom"/>
</dbReference>
<comment type="similarity">
    <text evidence="2 10">Belongs to the cation transport ATPase (P-type) (TC 3.A.3) family. Type IB subfamily.</text>
</comment>
<dbReference type="Proteomes" id="UP000028680">
    <property type="component" value="Chromosome"/>
</dbReference>
<keyword evidence="5 10" id="KW-0547">Nucleotide-binding</keyword>
<accession>A0AAN0RGR0</accession>
<name>A0AAN0RGR0_9RHOB</name>
<dbReference type="InterPro" id="IPR023299">
    <property type="entry name" value="ATPase_P-typ_cyto_dom_N"/>
</dbReference>
<dbReference type="InterPro" id="IPR006121">
    <property type="entry name" value="HMA_dom"/>
</dbReference>
<keyword evidence="6 10" id="KW-0067">ATP-binding</keyword>
<evidence type="ECO:0000256" key="2">
    <source>
        <dbReference type="ARBA" id="ARBA00006024"/>
    </source>
</evidence>
<dbReference type="FunFam" id="2.70.150.10:FF:000002">
    <property type="entry name" value="Copper-transporting ATPase 1, putative"/>
    <property type="match status" value="1"/>
</dbReference>
<feature type="transmembrane region" description="Helical" evidence="10">
    <location>
        <begin position="197"/>
        <end position="213"/>
    </location>
</feature>
<dbReference type="InterPro" id="IPR008250">
    <property type="entry name" value="ATPase_P-typ_transduc_dom_A_sf"/>
</dbReference>
<dbReference type="SFLD" id="SFLDS00003">
    <property type="entry name" value="Haloacid_Dehalogenase"/>
    <property type="match status" value="1"/>
</dbReference>
<dbReference type="Gene3D" id="2.70.150.10">
    <property type="entry name" value="Calcium-transporting ATPase, cytoplasmic transduction domain A"/>
    <property type="match status" value="1"/>
</dbReference>
<dbReference type="PRINTS" id="PR00943">
    <property type="entry name" value="CUATPASE"/>
</dbReference>
<dbReference type="GO" id="GO:0005524">
    <property type="term" value="F:ATP binding"/>
    <property type="evidence" value="ECO:0007669"/>
    <property type="project" value="UniProtKB-UniRule"/>
</dbReference>
<evidence type="ECO:0000313" key="12">
    <source>
        <dbReference type="EMBL" id="AII85863.1"/>
    </source>
</evidence>
<gene>
    <name evidence="12" type="primary">actP</name>
    <name evidence="12" type="ORF">RCA23_c02990</name>
</gene>
<feature type="transmembrane region" description="Helical" evidence="10">
    <location>
        <begin position="169"/>
        <end position="191"/>
    </location>
</feature>
<sequence>MRAPDTLVMSVSNMSCASCAGRVDKALRQLPGVLAVDVNLATETVQVTYTPDLASRADFIAASTAAGYAAQEHSEDSHGQVQARKQQLAEAYGRRSRLAVFLAAPVIILGMGGHILPGFERLIADVIGQKANWIIQCIFATAVLFGPGLDFYRRGFPALWRGAPDMNSLVALGTGAAYAFSLIATFLPQILPEGVSGVYYEPASLIVVLILFGRDLENRAKGRTGKAIQSLLGLRVKTAQVRRAGEFVDCPIEEIVVGDVLSLRPGERVAVDGVVHEGSSYIDESMITGEPRPVEKSTGAALTAGTVNGMGHVIYEARRVGHDTTLSQIIQLVEQAQGAKLPIKALVDRLTLWFVPMVLTLAFVTVTVWMIWGPAPALPYALVAGVCVLIIACPCAMGLATPTSIMVGTGRAAEMGVLFRKGDALQLLADVDVIAFDKTGTLTRGQPVLTDLDVADGLGRRAALQVMASVEQGSDHPIARAIVMAAAEEGLDLLPIQDGQTYAGLGLSAHVAGEEVILGTERFMRERGIDVKGYHGSAEALASQGKSVIFAARAGQVIALAGVSDALKPSTQGAIAQLKAAGITVVMLTGDRRDAALQIAADLGIDQVHAELLPADKSRVLAELKTKARQLAFVGDGINDAPALAAADIGIALGTGTDVAVESADIVLMSGDLLGVVNAIEMSRLTLRNIKQNLFWAFGYNVALIPVAAGALYPAFGMLLSPILAAAAMALSSIFVLANALRLRYVRAAR</sequence>
<feature type="transmembrane region" description="Helical" evidence="10">
    <location>
        <begin position="350"/>
        <end position="372"/>
    </location>
</feature>
<dbReference type="EC" id="3.6.3.4" evidence="12"/>
<evidence type="ECO:0000256" key="3">
    <source>
        <dbReference type="ARBA" id="ARBA00022692"/>
    </source>
</evidence>
<dbReference type="SUPFAM" id="SSF81665">
    <property type="entry name" value="Calcium ATPase, transmembrane domain M"/>
    <property type="match status" value="1"/>
</dbReference>
<evidence type="ECO:0000256" key="9">
    <source>
        <dbReference type="ARBA" id="ARBA00023136"/>
    </source>
</evidence>
<evidence type="ECO:0000313" key="13">
    <source>
        <dbReference type="Proteomes" id="UP000028680"/>
    </source>
</evidence>
<dbReference type="RefSeq" id="WP_052376968.1">
    <property type="nucleotide sequence ID" value="NZ_CP003984.1"/>
</dbReference>
<evidence type="ECO:0000256" key="1">
    <source>
        <dbReference type="ARBA" id="ARBA00004127"/>
    </source>
</evidence>
<feature type="transmembrane region" description="Helical" evidence="10">
    <location>
        <begin position="131"/>
        <end position="149"/>
    </location>
</feature>
<dbReference type="Gene3D" id="3.40.50.1000">
    <property type="entry name" value="HAD superfamily/HAD-like"/>
    <property type="match status" value="1"/>
</dbReference>
<dbReference type="CDD" id="cd00371">
    <property type="entry name" value="HMA"/>
    <property type="match status" value="1"/>
</dbReference>
<dbReference type="Pfam" id="PF00702">
    <property type="entry name" value="Hydrolase"/>
    <property type="match status" value="1"/>
</dbReference>
<keyword evidence="8 10" id="KW-1133">Transmembrane helix</keyword>
<keyword evidence="10" id="KW-1003">Cell membrane</keyword>
<dbReference type="SFLD" id="SFLDF00027">
    <property type="entry name" value="p-type_atpase"/>
    <property type="match status" value="1"/>
</dbReference>
<dbReference type="SUPFAM" id="SSF81653">
    <property type="entry name" value="Calcium ATPase, transduction domain A"/>
    <property type="match status" value="1"/>
</dbReference>
<proteinExistence type="inferred from homology"/>
<dbReference type="Pfam" id="PF00122">
    <property type="entry name" value="E1-E2_ATPase"/>
    <property type="match status" value="1"/>
</dbReference>
<feature type="transmembrane region" description="Helical" evidence="10">
    <location>
        <begin position="719"/>
        <end position="741"/>
    </location>
</feature>
<dbReference type="PROSITE" id="PS50846">
    <property type="entry name" value="HMA_2"/>
    <property type="match status" value="1"/>
</dbReference>
<keyword evidence="7" id="KW-1278">Translocase</keyword>
<dbReference type="PROSITE" id="PS01047">
    <property type="entry name" value="HMA_1"/>
    <property type="match status" value="1"/>
</dbReference>
<dbReference type="InterPro" id="IPR027256">
    <property type="entry name" value="P-typ_ATPase_IB"/>
</dbReference>
<evidence type="ECO:0000256" key="5">
    <source>
        <dbReference type="ARBA" id="ARBA00022741"/>
    </source>
</evidence>
<dbReference type="PANTHER" id="PTHR43520">
    <property type="entry name" value="ATP7, ISOFORM B"/>
    <property type="match status" value="1"/>
</dbReference>
<evidence type="ECO:0000256" key="6">
    <source>
        <dbReference type="ARBA" id="ARBA00022840"/>
    </source>
</evidence>
<dbReference type="GO" id="GO:0055070">
    <property type="term" value="P:copper ion homeostasis"/>
    <property type="evidence" value="ECO:0007669"/>
    <property type="project" value="TreeGrafter"/>
</dbReference>
<dbReference type="Gene3D" id="3.40.1110.10">
    <property type="entry name" value="Calcium-transporting ATPase, cytoplasmic domain N"/>
    <property type="match status" value="1"/>
</dbReference>
<dbReference type="CDD" id="cd02094">
    <property type="entry name" value="P-type_ATPase_Cu-like"/>
    <property type="match status" value="1"/>
</dbReference>
<feature type="transmembrane region" description="Helical" evidence="10">
    <location>
        <begin position="694"/>
        <end position="713"/>
    </location>
</feature>
<dbReference type="InterPro" id="IPR023214">
    <property type="entry name" value="HAD_sf"/>
</dbReference>
<feature type="domain" description="HMA" evidence="11">
    <location>
        <begin position="5"/>
        <end position="71"/>
    </location>
</feature>
<reference evidence="12 13" key="1">
    <citation type="journal article" date="2014" name="ISME J.">
        <title>Adaptation of an abundant Roseobacter RCA organism to pelagic systems revealed by genomic and transcriptomic analyses.</title>
        <authorList>
            <person name="Voget S."/>
            <person name="Wemheuer B."/>
            <person name="Brinkhoff T."/>
            <person name="Vollmers J."/>
            <person name="Dietrich S."/>
            <person name="Giebel H.A."/>
            <person name="Beardsley C."/>
            <person name="Sardemann C."/>
            <person name="Bakenhus I."/>
            <person name="Billerbeck S."/>
            <person name="Daniel R."/>
            <person name="Simon M."/>
        </authorList>
    </citation>
    <scope>NUCLEOTIDE SEQUENCE [LARGE SCALE GENOMIC DNA]</scope>
    <source>
        <strain evidence="12 13">RCA23</strain>
    </source>
</reference>
<dbReference type="SFLD" id="SFLDG00002">
    <property type="entry name" value="C1.7:_P-type_atpase_like"/>
    <property type="match status" value="1"/>
</dbReference>
<dbReference type="GO" id="GO:0016887">
    <property type="term" value="F:ATP hydrolysis activity"/>
    <property type="evidence" value="ECO:0007669"/>
    <property type="project" value="InterPro"/>
</dbReference>
<dbReference type="SUPFAM" id="SSF56784">
    <property type="entry name" value="HAD-like"/>
    <property type="match status" value="1"/>
</dbReference>
<keyword evidence="3 10" id="KW-0812">Transmembrane</keyword>
<dbReference type="KEGG" id="ptp:RCA23_c02990"/>
<dbReference type="Pfam" id="PF00403">
    <property type="entry name" value="HMA"/>
    <property type="match status" value="1"/>
</dbReference>
<dbReference type="GO" id="GO:0005886">
    <property type="term" value="C:plasma membrane"/>
    <property type="evidence" value="ECO:0007669"/>
    <property type="project" value="UniProtKB-SubCell"/>
</dbReference>
<dbReference type="PROSITE" id="PS00154">
    <property type="entry name" value="ATPASE_E1_E2"/>
    <property type="match status" value="1"/>
</dbReference>
<feature type="transmembrane region" description="Helical" evidence="10">
    <location>
        <begin position="98"/>
        <end position="119"/>
    </location>
</feature>
<dbReference type="InterPro" id="IPR001757">
    <property type="entry name" value="P_typ_ATPase"/>
</dbReference>
<dbReference type="AlphaFoldDB" id="A0AAN0RGR0"/>
<keyword evidence="12" id="KW-0378">Hydrolase</keyword>
<dbReference type="InterPro" id="IPR017969">
    <property type="entry name" value="Heavy-metal-associated_CS"/>
</dbReference>
<organism evidence="12 13">
    <name type="scientific">Planktomarina temperata RCA23</name>
    <dbReference type="NCBI Taxonomy" id="666509"/>
    <lineage>
        <taxon>Bacteria</taxon>
        <taxon>Pseudomonadati</taxon>
        <taxon>Pseudomonadota</taxon>
        <taxon>Alphaproteobacteria</taxon>
        <taxon>Rhodobacterales</taxon>
        <taxon>Paracoccaceae</taxon>
        <taxon>Planktomarina</taxon>
    </lineage>
</organism>
<evidence type="ECO:0000256" key="4">
    <source>
        <dbReference type="ARBA" id="ARBA00022723"/>
    </source>
</evidence>
<evidence type="ECO:0000259" key="11">
    <source>
        <dbReference type="PROSITE" id="PS50846"/>
    </source>
</evidence>
<dbReference type="PRINTS" id="PR00119">
    <property type="entry name" value="CATATPASE"/>
</dbReference>
<dbReference type="EMBL" id="CP003984">
    <property type="protein sequence ID" value="AII85863.1"/>
    <property type="molecule type" value="Genomic_DNA"/>
</dbReference>
<dbReference type="InterPro" id="IPR036412">
    <property type="entry name" value="HAD-like_sf"/>
</dbReference>
<dbReference type="PANTHER" id="PTHR43520:SF8">
    <property type="entry name" value="P-TYPE CU(+) TRANSPORTER"/>
    <property type="match status" value="1"/>
</dbReference>
<protein>
    <submittedName>
        <fullName evidence="12">Copper-transporting P-type ATPase ActP</fullName>
        <ecNumber evidence="12">3.6.3.4</ecNumber>
    </submittedName>
</protein>
<dbReference type="NCBIfam" id="TIGR01494">
    <property type="entry name" value="ATPase_P-type"/>
    <property type="match status" value="1"/>
</dbReference>
<dbReference type="Gene3D" id="3.30.70.100">
    <property type="match status" value="1"/>
</dbReference>
<comment type="subcellular location">
    <subcellularLocation>
        <location evidence="10">Cell membrane</location>
    </subcellularLocation>
    <subcellularLocation>
        <location evidence="1">Endomembrane system</location>
        <topology evidence="1">Multi-pass membrane protein</topology>
    </subcellularLocation>
</comment>
<keyword evidence="13" id="KW-1185">Reference proteome</keyword>
<evidence type="ECO:0000256" key="8">
    <source>
        <dbReference type="ARBA" id="ARBA00022989"/>
    </source>
</evidence>
<evidence type="ECO:0000256" key="7">
    <source>
        <dbReference type="ARBA" id="ARBA00022967"/>
    </source>
</evidence>
<dbReference type="GO" id="GO:0012505">
    <property type="term" value="C:endomembrane system"/>
    <property type="evidence" value="ECO:0007669"/>
    <property type="project" value="UniProtKB-SubCell"/>
</dbReference>
<dbReference type="InterPro" id="IPR036163">
    <property type="entry name" value="HMA_dom_sf"/>
</dbReference>
<dbReference type="NCBIfam" id="TIGR01525">
    <property type="entry name" value="ATPase-IB_hvy"/>
    <property type="match status" value="1"/>
</dbReference>
<dbReference type="NCBIfam" id="TIGR01511">
    <property type="entry name" value="ATPase-IB1_Cu"/>
    <property type="match status" value="1"/>
</dbReference>
<dbReference type="InterPro" id="IPR018303">
    <property type="entry name" value="ATPase_P-typ_P_site"/>
</dbReference>
<evidence type="ECO:0000256" key="10">
    <source>
        <dbReference type="RuleBase" id="RU362081"/>
    </source>
</evidence>
<dbReference type="GO" id="GO:0005507">
    <property type="term" value="F:copper ion binding"/>
    <property type="evidence" value="ECO:0007669"/>
    <property type="project" value="TreeGrafter"/>
</dbReference>
<dbReference type="InterPro" id="IPR059000">
    <property type="entry name" value="ATPase_P-type_domA"/>
</dbReference>
<dbReference type="InterPro" id="IPR023298">
    <property type="entry name" value="ATPase_P-typ_TM_dom_sf"/>
</dbReference>
<dbReference type="SUPFAM" id="SSF55008">
    <property type="entry name" value="HMA, heavy metal-associated domain"/>
    <property type="match status" value="1"/>
</dbReference>
<keyword evidence="4 10" id="KW-0479">Metal-binding</keyword>